<dbReference type="InterPro" id="IPR031803">
    <property type="entry name" value="BAT_GAF/HTH-assoc"/>
</dbReference>
<gene>
    <name evidence="5" type="ORF">Natoc_3113</name>
</gene>
<dbReference type="InterPro" id="IPR013324">
    <property type="entry name" value="RNA_pol_sigma_r3/r4-like"/>
</dbReference>
<dbReference type="PANTHER" id="PTHR34236:SF1">
    <property type="entry name" value="DIMETHYL SULFOXIDE REDUCTASE TRANSCRIPTIONAL ACTIVATOR"/>
    <property type="match status" value="1"/>
</dbReference>
<keyword evidence="1" id="KW-0805">Transcription regulation</keyword>
<keyword evidence="6" id="KW-1185">Reference proteome</keyword>
<proteinExistence type="predicted"/>
<dbReference type="InterPro" id="IPR007050">
    <property type="entry name" value="HTH_bacterioopsin"/>
</dbReference>
<sequence>MTVTSEIHMKHQTLALAPTIEKVEGLDVEILPEVTTDPQSDAFPYVFRTADGDELESILQSDYTIKRYKQIDEYEDASLYYIRHSSDVHLISPVVTDVDGLILQAKTKDNGWIVRVQLPGRSELHSIWKYARKNDIEINFLNIQREDGFEANETHTLTEEQKEALVVAYNQGYFSQPRESSLEEIADEVGITSPAMGGRLKRGIRNLIADSLPGEVER</sequence>
<dbReference type="AlphaFoldDB" id="L0K2T9"/>
<dbReference type="EMBL" id="CP003929">
    <property type="protein sequence ID" value="AGB38855.1"/>
    <property type="molecule type" value="Genomic_DNA"/>
</dbReference>
<evidence type="ECO:0000313" key="5">
    <source>
        <dbReference type="EMBL" id="AGB38855.1"/>
    </source>
</evidence>
<evidence type="ECO:0000259" key="4">
    <source>
        <dbReference type="Pfam" id="PF15915"/>
    </source>
</evidence>
<evidence type="ECO:0000256" key="2">
    <source>
        <dbReference type="ARBA" id="ARBA00023163"/>
    </source>
</evidence>
<dbReference type="PANTHER" id="PTHR34236">
    <property type="entry name" value="DIMETHYL SULFOXIDE REDUCTASE TRANSCRIPTIONAL ACTIVATOR"/>
    <property type="match status" value="1"/>
</dbReference>
<dbReference type="Pfam" id="PF15915">
    <property type="entry name" value="BAT"/>
    <property type="match status" value="1"/>
</dbReference>
<feature type="domain" description="Bacterioopsin transcriptional activator GAF and HTH associated" evidence="4">
    <location>
        <begin position="39"/>
        <end position="143"/>
    </location>
</feature>
<dbReference type="HOGENOM" id="CLU_076274_0_0_2"/>
<feature type="domain" description="HTH bat-type" evidence="3">
    <location>
        <begin position="157"/>
        <end position="208"/>
    </location>
</feature>
<dbReference type="eggNOG" id="arCOG02280">
    <property type="taxonomic scope" value="Archaea"/>
</dbReference>
<evidence type="ECO:0000259" key="3">
    <source>
        <dbReference type="Pfam" id="PF04967"/>
    </source>
</evidence>
<protein>
    <submittedName>
        <fullName evidence="5">Putative DNA binding protein</fullName>
    </submittedName>
</protein>
<dbReference type="Proteomes" id="UP000010878">
    <property type="component" value="Chromosome"/>
</dbReference>
<dbReference type="Pfam" id="PF04967">
    <property type="entry name" value="HTH_10"/>
    <property type="match status" value="1"/>
</dbReference>
<dbReference type="SUPFAM" id="SSF88659">
    <property type="entry name" value="Sigma3 and sigma4 domains of RNA polymerase sigma factors"/>
    <property type="match status" value="1"/>
</dbReference>
<evidence type="ECO:0000256" key="1">
    <source>
        <dbReference type="ARBA" id="ARBA00023015"/>
    </source>
</evidence>
<evidence type="ECO:0000313" key="6">
    <source>
        <dbReference type="Proteomes" id="UP000010878"/>
    </source>
</evidence>
<accession>L0K2T9</accession>
<keyword evidence="2" id="KW-0804">Transcription</keyword>
<reference evidence="5 6" key="1">
    <citation type="submission" date="2012-11" db="EMBL/GenBank/DDBJ databases">
        <title>FINISHED of Natronococcus occultus SP4, DSM 3396.</title>
        <authorList>
            <consortium name="DOE Joint Genome Institute"/>
            <person name="Eisen J."/>
            <person name="Huntemann M."/>
            <person name="Wei C.-L."/>
            <person name="Han J."/>
            <person name="Detter J.C."/>
            <person name="Han C."/>
            <person name="Tapia R."/>
            <person name="Chen A."/>
            <person name="Kyrpides N."/>
            <person name="Mavromatis K."/>
            <person name="Markowitz V."/>
            <person name="Szeto E."/>
            <person name="Ivanova N."/>
            <person name="Mikhailova N."/>
            <person name="Ovchinnikova G."/>
            <person name="Pagani I."/>
            <person name="Pati A."/>
            <person name="Goodwin L."/>
            <person name="Nordberg H.P."/>
            <person name="Cantor M.N."/>
            <person name="Hua S.X."/>
            <person name="Woyke T."/>
            <person name="Eisen J."/>
            <person name="Klenk H.-P."/>
            <person name="Klenk H.-P."/>
        </authorList>
    </citation>
    <scope>NUCLEOTIDE SEQUENCE [LARGE SCALE GENOMIC DNA]</scope>
    <source>
        <strain evidence="5 6">SP4</strain>
    </source>
</reference>
<dbReference type="KEGG" id="nou:Natoc_3113"/>
<organism evidence="5 6">
    <name type="scientific">Natronococcus occultus SP4</name>
    <dbReference type="NCBI Taxonomy" id="694430"/>
    <lineage>
        <taxon>Archaea</taxon>
        <taxon>Methanobacteriati</taxon>
        <taxon>Methanobacteriota</taxon>
        <taxon>Stenosarchaea group</taxon>
        <taxon>Halobacteria</taxon>
        <taxon>Halobacteriales</taxon>
        <taxon>Natrialbaceae</taxon>
        <taxon>Natronococcus</taxon>
    </lineage>
</organism>
<name>L0K2T9_9EURY</name>